<dbReference type="AlphaFoldDB" id="A0A921GCF9"/>
<evidence type="ECO:0000313" key="1">
    <source>
        <dbReference type="EMBL" id="HJF41121.1"/>
    </source>
</evidence>
<comment type="caution">
    <text evidence="1">The sequence shown here is derived from an EMBL/GenBank/DDBJ whole genome shotgun (WGS) entry which is preliminary data.</text>
</comment>
<reference evidence="1" key="1">
    <citation type="journal article" date="2021" name="PeerJ">
        <title>Extensive microbial diversity within the chicken gut microbiome revealed by metagenomics and culture.</title>
        <authorList>
            <person name="Gilroy R."/>
            <person name="Ravi A."/>
            <person name="Getino M."/>
            <person name="Pursley I."/>
            <person name="Horton D.L."/>
            <person name="Alikhan N.F."/>
            <person name="Baker D."/>
            <person name="Gharbi K."/>
            <person name="Hall N."/>
            <person name="Watson M."/>
            <person name="Adriaenssens E.M."/>
            <person name="Foster-Nyarko E."/>
            <person name="Jarju S."/>
            <person name="Secka A."/>
            <person name="Antonio M."/>
            <person name="Oren A."/>
            <person name="Chaudhuri R.R."/>
            <person name="La Ragione R."/>
            <person name="Hildebrand F."/>
            <person name="Pallen M.J."/>
        </authorList>
    </citation>
    <scope>NUCLEOTIDE SEQUENCE</scope>
    <source>
        <strain evidence="1">CHK193-16274</strain>
    </source>
</reference>
<dbReference type="Pfam" id="PF04411">
    <property type="entry name" value="PDDEXK_7"/>
    <property type="match status" value="1"/>
</dbReference>
<organism evidence="1 2">
    <name type="scientific">Thomasclavelia spiroformis</name>
    <dbReference type="NCBI Taxonomy" id="29348"/>
    <lineage>
        <taxon>Bacteria</taxon>
        <taxon>Bacillati</taxon>
        <taxon>Bacillota</taxon>
        <taxon>Erysipelotrichia</taxon>
        <taxon>Erysipelotrichales</taxon>
        <taxon>Coprobacillaceae</taxon>
        <taxon>Thomasclavelia</taxon>
    </lineage>
</organism>
<gene>
    <name evidence="1" type="ORF">K8V91_09375</name>
</gene>
<reference evidence="1" key="2">
    <citation type="submission" date="2021-09" db="EMBL/GenBank/DDBJ databases">
        <authorList>
            <person name="Gilroy R."/>
        </authorList>
    </citation>
    <scope>NUCLEOTIDE SEQUENCE</scope>
    <source>
        <strain evidence="1">CHK193-16274</strain>
    </source>
</reference>
<dbReference type="InterPro" id="IPR007505">
    <property type="entry name" value="PDDEXK_7"/>
</dbReference>
<protein>
    <recommendedName>
        <fullName evidence="3">DUF2357 domain-containing protein</fullName>
    </recommendedName>
</protein>
<evidence type="ECO:0000313" key="2">
    <source>
        <dbReference type="Proteomes" id="UP000749320"/>
    </source>
</evidence>
<name>A0A921GCF9_9FIRM</name>
<proteinExistence type="predicted"/>
<dbReference type="EMBL" id="DYWV01000322">
    <property type="protein sequence ID" value="HJF41121.1"/>
    <property type="molecule type" value="Genomic_DNA"/>
</dbReference>
<accession>A0A921GCF9</accession>
<sequence length="341" mass="41128">RCINYNLRINKILGSQLTFLLKKVNHLIRVITNYNFPDKESASSFLLELKILKKYRYLIVNFLDNSWIQSVNYQEQVKLTNDNIYDNNYLYINKLIRKMKSLIDKEYSFSRQYKYYYHRTDVLYEVWAYVKVIETLKKLGFVPKSGWIFSSKRENLGELREGETVISEFDSQNSELDNKNCKYIKIVYDKSIINRDNESPVKMALGYTHNRPDIRIEFYDMKNKIISLVIMDTKYRKYNFIFRPKDHALKQFIEYVNGIEIKESYKSDSIKKMEEITGQTSLKNSLFILYPKFNENRNKPKVEGEDNQYRINLIPNDENKDLYIYLKKQIKQMNNYFNYID</sequence>
<dbReference type="Proteomes" id="UP000749320">
    <property type="component" value="Unassembled WGS sequence"/>
</dbReference>
<evidence type="ECO:0008006" key="3">
    <source>
        <dbReference type="Google" id="ProtNLM"/>
    </source>
</evidence>
<feature type="non-terminal residue" evidence="1">
    <location>
        <position position="1"/>
    </location>
</feature>